<dbReference type="EMBL" id="CAWYQH010000097">
    <property type="protein sequence ID" value="CAK8683402.1"/>
    <property type="molecule type" value="Genomic_DNA"/>
</dbReference>
<evidence type="ECO:0008006" key="4">
    <source>
        <dbReference type="Google" id="ProtNLM"/>
    </source>
</evidence>
<dbReference type="PANTHER" id="PTHR14469:SF0">
    <property type="entry name" value="FAMILY WITH SEQUENCE SIMILARITY 113"/>
    <property type="match status" value="1"/>
</dbReference>
<name>A0ABP0FUX7_CLALP</name>
<protein>
    <recommendedName>
        <fullName evidence="4">PC-esterase domain-containing protein 1A</fullName>
    </recommendedName>
</protein>
<evidence type="ECO:0000313" key="2">
    <source>
        <dbReference type="EMBL" id="CAK8683402.1"/>
    </source>
</evidence>
<comment type="similarity">
    <text evidence="1">Belongs to the PC-esterase family.</text>
</comment>
<gene>
    <name evidence="2" type="ORF">CVLEPA_LOCUS14480</name>
</gene>
<evidence type="ECO:0000256" key="1">
    <source>
        <dbReference type="ARBA" id="ARBA00037957"/>
    </source>
</evidence>
<dbReference type="SUPFAM" id="SSF52266">
    <property type="entry name" value="SGNH hydrolase"/>
    <property type="match status" value="1"/>
</dbReference>
<proteinExistence type="inferred from homology"/>
<reference evidence="2 3" key="1">
    <citation type="submission" date="2024-02" db="EMBL/GenBank/DDBJ databases">
        <authorList>
            <person name="Daric V."/>
            <person name="Darras S."/>
        </authorList>
    </citation>
    <scope>NUCLEOTIDE SEQUENCE [LARGE SCALE GENOMIC DNA]</scope>
</reference>
<dbReference type="Gene3D" id="3.40.50.1110">
    <property type="entry name" value="SGNH hydrolase"/>
    <property type="match status" value="1"/>
</dbReference>
<keyword evidence="3" id="KW-1185">Reference proteome</keyword>
<organism evidence="2 3">
    <name type="scientific">Clavelina lepadiformis</name>
    <name type="common">Light-bulb sea squirt</name>
    <name type="synonym">Ascidia lepadiformis</name>
    <dbReference type="NCBI Taxonomy" id="159417"/>
    <lineage>
        <taxon>Eukaryota</taxon>
        <taxon>Metazoa</taxon>
        <taxon>Chordata</taxon>
        <taxon>Tunicata</taxon>
        <taxon>Ascidiacea</taxon>
        <taxon>Aplousobranchia</taxon>
        <taxon>Clavelinidae</taxon>
        <taxon>Clavelina</taxon>
    </lineage>
</organism>
<dbReference type="InterPro" id="IPR036514">
    <property type="entry name" value="SGNH_hydro_sf"/>
</dbReference>
<evidence type="ECO:0000313" key="3">
    <source>
        <dbReference type="Proteomes" id="UP001642483"/>
    </source>
</evidence>
<dbReference type="Proteomes" id="UP001642483">
    <property type="component" value="Unassembled WGS sequence"/>
</dbReference>
<dbReference type="PANTHER" id="PTHR14469">
    <property type="entry name" value="SARCOMA ANTIGEN NY-SAR-23"/>
    <property type="match status" value="1"/>
</dbReference>
<sequence>MELFVKDDIQKLLHNKFFVIIGDSVQRSIYKDILVLHKEGRLIFDKELRAKGEKEFLGDRLIEQSELTNGTAYREVREYKTDTFLLRFYFVTRIYSEYMESVLNDFGKPDQPVPDVILVNSCLWDITRYGKNGTNLYKENIENFCKKLDEVVPVETCVIWRTTLPVSRAARGGFLMQDVMDKNATLVVDVFLANHLAHQIVTNHKYDVLDMHFFFTEQQWRRARDGIHWNQYAHRRITNIVLAHISRAWGLGIPSNSSLKDNNGEKFNTTAEINLNTTDVLLNAYGMKQKQRPFTSEEQRYGGPIRSSNYHIFDSYKELYDFTVPSKENLHYMQHKQYNFQLTHNYSNHTRRNDYNEYHFHDLRKVQALPLSNNPRIDFHLKAGRLTEENENYANHPYYNEQQQHHDRVARNRRRFRNQPYNRWHHMT</sequence>
<comment type="caution">
    <text evidence="2">The sequence shown here is derived from an EMBL/GenBank/DDBJ whole genome shotgun (WGS) entry which is preliminary data.</text>
</comment>
<accession>A0ABP0FUX7</accession>